<dbReference type="InterPro" id="IPR050523">
    <property type="entry name" value="AKR_Detox_Biosynth"/>
</dbReference>
<organism evidence="5 6">
    <name type="scientific">Bimuria novae-zelandiae CBS 107.79</name>
    <dbReference type="NCBI Taxonomy" id="1447943"/>
    <lineage>
        <taxon>Eukaryota</taxon>
        <taxon>Fungi</taxon>
        <taxon>Dikarya</taxon>
        <taxon>Ascomycota</taxon>
        <taxon>Pezizomycotina</taxon>
        <taxon>Dothideomycetes</taxon>
        <taxon>Pleosporomycetidae</taxon>
        <taxon>Pleosporales</taxon>
        <taxon>Massarineae</taxon>
        <taxon>Didymosphaeriaceae</taxon>
        <taxon>Bimuria</taxon>
    </lineage>
</organism>
<protein>
    <submittedName>
        <fullName evidence="5">Aldo/keto reductase</fullName>
    </submittedName>
</protein>
<dbReference type="Proteomes" id="UP000800036">
    <property type="component" value="Unassembled WGS sequence"/>
</dbReference>
<sequence>MVIATKFTGGQYQNLGDKIIQSNFSGNSSKNILISFKRSLKNLRTDYIDLYYVRLYDYTTSVPELMNMLNTLVTSRQVLYLGISDTPAWLVVKCNDYARQHDLRPFSVYQGRFGAGCRDLEREIIPMCMSESMGLAPWGVLGGGGFKNAEVKEKEGVRSLQVGSKTRDEKLRSVLEKVAEKKGSGATSVALAYVLHKAPYVFPIIGGRKVEYLGQNIEALKLKLDANDMAAIDAAYGFEIGFPHDFLSGGNNMVLGPENNAFNDQGGYFGYPVSMKPTPPHEGPVDKL</sequence>
<gene>
    <name evidence="5" type="ORF">BU23DRAFT_642678</name>
</gene>
<dbReference type="AlphaFoldDB" id="A0A6A5VWQ3"/>
<dbReference type="OrthoDB" id="48988at2759"/>
<reference evidence="5" key="1">
    <citation type="journal article" date="2020" name="Stud. Mycol.">
        <title>101 Dothideomycetes genomes: a test case for predicting lifestyles and emergence of pathogens.</title>
        <authorList>
            <person name="Haridas S."/>
            <person name="Albert R."/>
            <person name="Binder M."/>
            <person name="Bloem J."/>
            <person name="Labutti K."/>
            <person name="Salamov A."/>
            <person name="Andreopoulos B."/>
            <person name="Baker S."/>
            <person name="Barry K."/>
            <person name="Bills G."/>
            <person name="Bluhm B."/>
            <person name="Cannon C."/>
            <person name="Castanera R."/>
            <person name="Culley D."/>
            <person name="Daum C."/>
            <person name="Ezra D."/>
            <person name="Gonzalez J."/>
            <person name="Henrissat B."/>
            <person name="Kuo A."/>
            <person name="Liang C."/>
            <person name="Lipzen A."/>
            <person name="Lutzoni F."/>
            <person name="Magnuson J."/>
            <person name="Mondo S."/>
            <person name="Nolan M."/>
            <person name="Ohm R."/>
            <person name="Pangilinan J."/>
            <person name="Park H.-J."/>
            <person name="Ramirez L."/>
            <person name="Alfaro M."/>
            <person name="Sun H."/>
            <person name="Tritt A."/>
            <person name="Yoshinaga Y."/>
            <person name="Zwiers L.-H."/>
            <person name="Turgeon B."/>
            <person name="Goodwin S."/>
            <person name="Spatafora J."/>
            <person name="Crous P."/>
            <person name="Grigoriev I."/>
        </authorList>
    </citation>
    <scope>NUCLEOTIDE SEQUENCE</scope>
    <source>
        <strain evidence="5">CBS 107.79</strain>
    </source>
</reference>
<dbReference type="Gene3D" id="3.20.20.100">
    <property type="entry name" value="NADP-dependent oxidoreductase domain"/>
    <property type="match status" value="1"/>
</dbReference>
<evidence type="ECO:0000256" key="2">
    <source>
        <dbReference type="ARBA" id="ARBA00023002"/>
    </source>
</evidence>
<evidence type="ECO:0000313" key="6">
    <source>
        <dbReference type="Proteomes" id="UP000800036"/>
    </source>
</evidence>
<evidence type="ECO:0000256" key="1">
    <source>
        <dbReference type="ARBA" id="ARBA00022857"/>
    </source>
</evidence>
<dbReference type="PANTHER" id="PTHR43364:SF7">
    <property type="entry name" value="NADP-DEPENDENT OXIDOREDUCTASE DOMAIN-CONTAINING PROTEIN-RELATED"/>
    <property type="match status" value="1"/>
</dbReference>
<dbReference type="Pfam" id="PF00248">
    <property type="entry name" value="Aldo_ket_red"/>
    <property type="match status" value="1"/>
</dbReference>
<evidence type="ECO:0000259" key="4">
    <source>
        <dbReference type="Pfam" id="PF00248"/>
    </source>
</evidence>
<comment type="similarity">
    <text evidence="3">Belongs to the aldo/keto reductase family. Aldo/keto reductase 2 subfamily.</text>
</comment>
<keyword evidence="2" id="KW-0560">Oxidoreductase</keyword>
<name>A0A6A5VWQ3_9PLEO</name>
<dbReference type="InterPro" id="IPR036812">
    <property type="entry name" value="NAD(P)_OxRdtase_dom_sf"/>
</dbReference>
<feature type="domain" description="NADP-dependent oxidoreductase" evidence="4">
    <location>
        <begin position="1"/>
        <end position="235"/>
    </location>
</feature>
<accession>A0A6A5VWQ3</accession>
<dbReference type="GO" id="GO:0016491">
    <property type="term" value="F:oxidoreductase activity"/>
    <property type="evidence" value="ECO:0007669"/>
    <property type="project" value="UniProtKB-KW"/>
</dbReference>
<evidence type="ECO:0000313" key="5">
    <source>
        <dbReference type="EMBL" id="KAF1979306.1"/>
    </source>
</evidence>
<keyword evidence="1" id="KW-0521">NADP</keyword>
<proteinExistence type="inferred from homology"/>
<dbReference type="PANTHER" id="PTHR43364">
    <property type="entry name" value="NADH-SPECIFIC METHYLGLYOXAL REDUCTASE-RELATED"/>
    <property type="match status" value="1"/>
</dbReference>
<dbReference type="EMBL" id="ML976658">
    <property type="protein sequence ID" value="KAF1979306.1"/>
    <property type="molecule type" value="Genomic_DNA"/>
</dbReference>
<dbReference type="SUPFAM" id="SSF51430">
    <property type="entry name" value="NAD(P)-linked oxidoreductase"/>
    <property type="match status" value="1"/>
</dbReference>
<keyword evidence="6" id="KW-1185">Reference proteome</keyword>
<evidence type="ECO:0000256" key="3">
    <source>
        <dbReference type="ARBA" id="ARBA00038157"/>
    </source>
</evidence>
<dbReference type="InterPro" id="IPR023210">
    <property type="entry name" value="NADP_OxRdtase_dom"/>
</dbReference>